<comment type="subcellular location">
    <subcellularLocation>
        <location evidence="1">Nucleus</location>
    </subcellularLocation>
</comment>
<dbReference type="InterPro" id="IPR001790">
    <property type="entry name" value="Ribosomal_uL10"/>
</dbReference>
<dbReference type="SUPFAM" id="SSF160369">
    <property type="entry name" value="Ribosomal protein L10-like"/>
    <property type="match status" value="1"/>
</dbReference>
<dbReference type="InterPro" id="IPR036236">
    <property type="entry name" value="Znf_C2H2_sf"/>
</dbReference>
<evidence type="ECO:0000256" key="3">
    <source>
        <dbReference type="ARBA" id="ARBA00008889"/>
    </source>
</evidence>
<dbReference type="Gene3D" id="3.30.70.1730">
    <property type="match status" value="1"/>
</dbReference>
<gene>
    <name evidence="11" type="ORF">HK103_007397</name>
</gene>
<dbReference type="Gene3D" id="6.10.250.290">
    <property type="match status" value="1"/>
</dbReference>
<dbReference type="Pfam" id="PF11931">
    <property type="entry name" value="SF3a60_Prp9_C"/>
    <property type="match status" value="1"/>
</dbReference>
<evidence type="ECO:0000313" key="11">
    <source>
        <dbReference type="EMBL" id="KAJ3260834.1"/>
    </source>
</evidence>
<dbReference type="Pfam" id="PF12171">
    <property type="entry name" value="zf-C2H2_jaz"/>
    <property type="match status" value="1"/>
</dbReference>
<keyword evidence="4" id="KW-0597">Phosphoprotein</keyword>
<evidence type="ECO:0000256" key="9">
    <source>
        <dbReference type="SAM" id="Coils"/>
    </source>
</evidence>
<organism evidence="11 12">
    <name type="scientific">Boothiomyces macroporosus</name>
    <dbReference type="NCBI Taxonomy" id="261099"/>
    <lineage>
        <taxon>Eukaryota</taxon>
        <taxon>Fungi</taxon>
        <taxon>Fungi incertae sedis</taxon>
        <taxon>Chytridiomycota</taxon>
        <taxon>Chytridiomycota incertae sedis</taxon>
        <taxon>Chytridiomycetes</taxon>
        <taxon>Rhizophydiales</taxon>
        <taxon>Terramycetaceae</taxon>
        <taxon>Boothiomyces</taxon>
    </lineage>
</organism>
<evidence type="ECO:0000256" key="6">
    <source>
        <dbReference type="ARBA" id="ARBA00022771"/>
    </source>
</evidence>
<dbReference type="InterPro" id="IPR013087">
    <property type="entry name" value="Znf_C2H2_type"/>
</dbReference>
<evidence type="ECO:0000256" key="7">
    <source>
        <dbReference type="ARBA" id="ARBA00022833"/>
    </source>
</evidence>
<dbReference type="InterPro" id="IPR024598">
    <property type="entry name" value="SF3a60/Prp9_C"/>
</dbReference>
<dbReference type="SMART" id="SM00451">
    <property type="entry name" value="ZnF_U1"/>
    <property type="match status" value="1"/>
</dbReference>
<comment type="caution">
    <text evidence="11">The sequence shown here is derived from an EMBL/GenBank/DDBJ whole genome shotgun (WGS) entry which is preliminary data.</text>
</comment>
<dbReference type="SUPFAM" id="SSF57667">
    <property type="entry name" value="beta-beta-alpha zinc fingers"/>
    <property type="match status" value="1"/>
</dbReference>
<keyword evidence="12" id="KW-1185">Reference proteome</keyword>
<keyword evidence="9" id="KW-0175">Coiled coil</keyword>
<dbReference type="InterPro" id="IPR031774">
    <property type="entry name" value="SF3A3_dom"/>
</dbReference>
<evidence type="ECO:0000259" key="10">
    <source>
        <dbReference type="PROSITE" id="PS50171"/>
    </source>
</evidence>
<evidence type="ECO:0000256" key="4">
    <source>
        <dbReference type="ARBA" id="ARBA00022553"/>
    </source>
</evidence>
<dbReference type="PROSITE" id="PS00028">
    <property type="entry name" value="ZINC_FINGER_C2H2_1"/>
    <property type="match status" value="1"/>
</dbReference>
<keyword evidence="7" id="KW-0862">Zinc</keyword>
<dbReference type="InterPro" id="IPR021966">
    <property type="entry name" value="SF3a60_bindingd"/>
</dbReference>
<dbReference type="Gene3D" id="3.30.160.60">
    <property type="entry name" value="Classic Zinc Finger"/>
    <property type="match status" value="1"/>
</dbReference>
<name>A0AAD5UMY3_9FUNG</name>
<evidence type="ECO:0000256" key="5">
    <source>
        <dbReference type="ARBA" id="ARBA00022723"/>
    </source>
</evidence>
<dbReference type="InterPro" id="IPR043141">
    <property type="entry name" value="Ribosomal_uL10-like_sf"/>
</dbReference>
<dbReference type="PANTHER" id="PTHR12786:SF2">
    <property type="entry name" value="SPLICING FACTOR 3A SUBUNIT 3"/>
    <property type="match status" value="1"/>
</dbReference>
<dbReference type="AlphaFoldDB" id="A0AAD5UMY3"/>
<dbReference type="SMART" id="SM00355">
    <property type="entry name" value="ZnF_C2H2"/>
    <property type="match status" value="2"/>
</dbReference>
<dbReference type="Pfam" id="PF00466">
    <property type="entry name" value="Ribosomal_L10"/>
    <property type="match status" value="1"/>
</dbReference>
<dbReference type="PROSITE" id="PS50171">
    <property type="entry name" value="ZF_MATRIN"/>
    <property type="match status" value="1"/>
</dbReference>
<dbReference type="InterPro" id="IPR022755">
    <property type="entry name" value="Znf_C2H2_jaz"/>
</dbReference>
<dbReference type="InterPro" id="IPR000690">
    <property type="entry name" value="Matrin/U1-C_Znf_C2H2"/>
</dbReference>
<comment type="similarity">
    <text evidence="2">Belongs to the SF3A3 family.</text>
</comment>
<evidence type="ECO:0000256" key="1">
    <source>
        <dbReference type="ARBA" id="ARBA00004123"/>
    </source>
</evidence>
<feature type="coiled-coil region" evidence="9">
    <location>
        <begin position="269"/>
        <end position="319"/>
    </location>
</feature>
<evidence type="ECO:0000256" key="8">
    <source>
        <dbReference type="ARBA" id="ARBA00023242"/>
    </source>
</evidence>
<evidence type="ECO:0000256" key="2">
    <source>
        <dbReference type="ARBA" id="ARBA00008776"/>
    </source>
</evidence>
<dbReference type="Pfam" id="PF12108">
    <property type="entry name" value="SF3a60_bindingd"/>
    <property type="match status" value="1"/>
</dbReference>
<dbReference type="GO" id="GO:0003723">
    <property type="term" value="F:RNA binding"/>
    <property type="evidence" value="ECO:0007669"/>
    <property type="project" value="InterPro"/>
</dbReference>
<feature type="domain" description="Matrin-type" evidence="10">
    <location>
        <begin position="373"/>
        <end position="404"/>
    </location>
</feature>
<sequence length="639" mass="74942">MQTILEATRQNFEELDRLEASSVYQMTQKTQTYRDKILQQKRVSDFVSEIQSKSKEIIQIYQTEFKQEVDKMTDFNSFYDQLKEIKDFYKNKPNELVPAFDPSVLLTDYEVQELDGLFSGEEGYGRQLDLHDLFLEYLNLPSIARITYLSYLDRFDRFKDYSEDLKQKKEYYQYILKLQEYLFGWIKRSQPLFNLEEMQSEIKKRFEKLWKDGQVPLWERQVAPIRNPELYCVACDKHFAKDTVFKAHESGKKHIKAAKELTGPVDKEQRMKERELVEYEKNKRLAEIEYTITLIMKHLKEVREDTKSHIERKQALTEKERLDDAEELPVEIQEEDEPVEDEKLYNPLKLPIGWDGKPIPFWLYKLHGLGVEYPCEICGGYVYMGRKAFDKHFQEWRHAHGMRVLGIPNGSIQDAYALAEKLKQQAKNESLNPDIIEEYEDDEGNVYNKKTFEEQAVYALENVKKSRRGNPVDHRRTFWYAIYSQILQARYIFVFQNVNIPADTFKKLKLDISGKMETLSVRNGVFKACCNDNKQEKLGSLFQGPTIILFSNQEIVPDVVKLGNKYKQHLILVGGKLDDLIVTSDTFENVKNLPSKAQLLGELLGVLSYPASNIVRVLQQSPMVLAASLDQYSKQDQEK</sequence>
<keyword evidence="6" id="KW-0863">Zinc-finger</keyword>
<dbReference type="InterPro" id="IPR003604">
    <property type="entry name" value="Matrin/U1-like-C_Znf_C2H2"/>
</dbReference>
<accession>A0AAD5UMY3</accession>
<dbReference type="GO" id="GO:0005681">
    <property type="term" value="C:spliceosomal complex"/>
    <property type="evidence" value="ECO:0007669"/>
    <property type="project" value="InterPro"/>
</dbReference>
<proteinExistence type="inferred from homology"/>
<reference evidence="11" key="1">
    <citation type="submission" date="2020-05" db="EMBL/GenBank/DDBJ databases">
        <title>Phylogenomic resolution of chytrid fungi.</title>
        <authorList>
            <person name="Stajich J.E."/>
            <person name="Amses K."/>
            <person name="Simmons R."/>
            <person name="Seto K."/>
            <person name="Myers J."/>
            <person name="Bonds A."/>
            <person name="Quandt C.A."/>
            <person name="Barry K."/>
            <person name="Liu P."/>
            <person name="Grigoriev I."/>
            <person name="Longcore J.E."/>
            <person name="James T.Y."/>
        </authorList>
    </citation>
    <scope>NUCLEOTIDE SEQUENCE</scope>
    <source>
        <strain evidence="11">PLAUS21</strain>
    </source>
</reference>
<dbReference type="InterPro" id="IPR051421">
    <property type="entry name" value="RNA_Proc_DNA_Dmg_Regulator"/>
</dbReference>
<evidence type="ECO:0000313" key="12">
    <source>
        <dbReference type="Proteomes" id="UP001210925"/>
    </source>
</evidence>
<dbReference type="GO" id="GO:0000398">
    <property type="term" value="P:mRNA splicing, via spliceosome"/>
    <property type="evidence" value="ECO:0007669"/>
    <property type="project" value="InterPro"/>
</dbReference>
<dbReference type="Pfam" id="PF16837">
    <property type="entry name" value="SF3A3"/>
    <property type="match status" value="1"/>
</dbReference>
<dbReference type="PANTHER" id="PTHR12786">
    <property type="entry name" value="SPLICING FACTOR SF3A-RELATED"/>
    <property type="match status" value="1"/>
</dbReference>
<comment type="similarity">
    <text evidence="3">Belongs to the universal ribosomal protein uL10 family.</text>
</comment>
<dbReference type="GO" id="GO:0008270">
    <property type="term" value="F:zinc ion binding"/>
    <property type="evidence" value="ECO:0007669"/>
    <property type="project" value="UniProtKB-KW"/>
</dbReference>
<dbReference type="EMBL" id="JADGKB010000009">
    <property type="protein sequence ID" value="KAJ3260834.1"/>
    <property type="molecule type" value="Genomic_DNA"/>
</dbReference>
<keyword evidence="8" id="KW-0539">Nucleus</keyword>
<protein>
    <recommendedName>
        <fullName evidence="10">Matrin-type domain-containing protein</fullName>
    </recommendedName>
</protein>
<dbReference type="Proteomes" id="UP001210925">
    <property type="component" value="Unassembled WGS sequence"/>
</dbReference>
<keyword evidence="5" id="KW-0479">Metal-binding</keyword>